<evidence type="ECO:0000313" key="2">
    <source>
        <dbReference type="EMBL" id="RAI87909.1"/>
    </source>
</evidence>
<accession>A0A327P6M8</accession>
<reference evidence="2 3" key="1">
    <citation type="submission" date="2018-06" db="EMBL/GenBank/DDBJ databases">
        <title>Genomic Encyclopedia of Archaeal and Bacterial Type Strains, Phase II (KMG-II): from individual species to whole genera.</title>
        <authorList>
            <person name="Goeker M."/>
        </authorList>
    </citation>
    <scope>NUCLEOTIDE SEQUENCE [LARGE SCALE GENOMIC DNA]</scope>
    <source>
        <strain evidence="2 3">DSM 23446</strain>
    </source>
</reference>
<feature type="transmembrane region" description="Helical" evidence="1">
    <location>
        <begin position="40"/>
        <end position="64"/>
    </location>
</feature>
<dbReference type="EMBL" id="QLLK01000008">
    <property type="protein sequence ID" value="RAI87909.1"/>
    <property type="molecule type" value="Genomic_DNA"/>
</dbReference>
<dbReference type="InterPro" id="IPR011993">
    <property type="entry name" value="PH-like_dom_sf"/>
</dbReference>
<keyword evidence="1" id="KW-0812">Transmembrane</keyword>
<evidence type="ECO:0000256" key="1">
    <source>
        <dbReference type="SAM" id="Phobius"/>
    </source>
</evidence>
<name>A0A327P6M8_9BACT</name>
<gene>
    <name evidence="2" type="ORF">LV83_02826</name>
</gene>
<comment type="caution">
    <text evidence="2">The sequence shown here is derived from an EMBL/GenBank/DDBJ whole genome shotgun (WGS) entry which is preliminary data.</text>
</comment>
<organism evidence="2 3">
    <name type="scientific">Algoriphagus yeomjeoni</name>
    <dbReference type="NCBI Taxonomy" id="291403"/>
    <lineage>
        <taxon>Bacteria</taxon>
        <taxon>Pseudomonadati</taxon>
        <taxon>Bacteroidota</taxon>
        <taxon>Cytophagia</taxon>
        <taxon>Cytophagales</taxon>
        <taxon>Cyclobacteriaceae</taxon>
        <taxon>Algoriphagus</taxon>
    </lineage>
</organism>
<sequence length="179" mass="20181">MVTKINQGSWRKRLALFASNACIFILLLFLTHYFMDGEPIPWGSLIFQGVFFGLFMTIGFPYIFKKLGNNLGKSIHPELSPDEEIEMEGPANLFKGAEAVGGKLFLTNQKLIFKSHSLNIQTGQTDISYETIFEATPRKAAKFVDNGMCLTLIDGQEYHFVVSDRTSWMEKIGTKLKAD</sequence>
<protein>
    <submittedName>
        <fullName evidence="2">GRAM domain-containing protein</fullName>
    </submittedName>
</protein>
<dbReference type="RefSeq" id="WP_211320485.1">
    <property type="nucleotide sequence ID" value="NZ_QLLK01000008.1"/>
</dbReference>
<feature type="transmembrane region" description="Helical" evidence="1">
    <location>
        <begin position="14"/>
        <end position="34"/>
    </location>
</feature>
<keyword evidence="3" id="KW-1185">Reference proteome</keyword>
<dbReference type="AlphaFoldDB" id="A0A327P6M8"/>
<dbReference type="Gene3D" id="2.30.29.30">
    <property type="entry name" value="Pleckstrin-homology domain (PH domain)/Phosphotyrosine-binding domain (PTB)"/>
    <property type="match status" value="1"/>
</dbReference>
<evidence type="ECO:0000313" key="3">
    <source>
        <dbReference type="Proteomes" id="UP000249610"/>
    </source>
</evidence>
<dbReference type="Proteomes" id="UP000249610">
    <property type="component" value="Unassembled WGS sequence"/>
</dbReference>
<keyword evidence="1" id="KW-0472">Membrane</keyword>
<keyword evidence="1" id="KW-1133">Transmembrane helix</keyword>
<proteinExistence type="predicted"/>